<dbReference type="GO" id="GO:1990498">
    <property type="term" value="C:mitotic spindle microtubule"/>
    <property type="evidence" value="ECO:0007669"/>
    <property type="project" value="TreeGrafter"/>
</dbReference>
<evidence type="ECO:0000256" key="1">
    <source>
        <dbReference type="SAM" id="MobiDB-lite"/>
    </source>
</evidence>
<feature type="domain" description="HAUS augmin-like complex subunit 6 N-terminal" evidence="2">
    <location>
        <begin position="13"/>
        <end position="238"/>
    </location>
</feature>
<keyword evidence="3" id="KW-1185">Reference proteome</keyword>
<dbReference type="GO" id="GO:0008017">
    <property type="term" value="F:microtubule binding"/>
    <property type="evidence" value="ECO:0007669"/>
    <property type="project" value="TreeGrafter"/>
</dbReference>
<dbReference type="Proteomes" id="UP001652642">
    <property type="component" value="Chromosome 2"/>
</dbReference>
<protein>
    <submittedName>
        <fullName evidence="4">HAUS augmin-like complex subunit 6 isoform X1</fullName>
    </submittedName>
</protein>
<dbReference type="AlphaFoldDB" id="A0A6J0TEQ0"/>
<feature type="region of interest" description="Disordered" evidence="1">
    <location>
        <begin position="470"/>
        <end position="491"/>
    </location>
</feature>
<feature type="compositionally biased region" description="Basic and acidic residues" evidence="1">
    <location>
        <begin position="473"/>
        <end position="483"/>
    </location>
</feature>
<dbReference type="PANTHER" id="PTHR16151">
    <property type="entry name" value="HAUS AUGMIN-LIKE COMPLEX SUBUNIT 6"/>
    <property type="match status" value="1"/>
</dbReference>
<dbReference type="KEGG" id="pvt:110077383"/>
<dbReference type="GO" id="GO:0051225">
    <property type="term" value="P:spindle assembly"/>
    <property type="evidence" value="ECO:0007669"/>
    <property type="project" value="InterPro"/>
</dbReference>
<dbReference type="Pfam" id="PF14661">
    <property type="entry name" value="HAUS6_N"/>
    <property type="match status" value="1"/>
</dbReference>
<gene>
    <name evidence="4" type="primary">HAUS6</name>
</gene>
<reference evidence="3" key="1">
    <citation type="submission" date="2025-05" db="UniProtKB">
        <authorList>
            <consortium name="RefSeq"/>
        </authorList>
    </citation>
    <scope>NUCLEOTIDE SEQUENCE [LARGE SCALE GENOMIC DNA]</scope>
</reference>
<evidence type="ECO:0000313" key="4">
    <source>
        <dbReference type="RefSeq" id="XP_020646043.2"/>
    </source>
</evidence>
<proteinExistence type="predicted"/>
<accession>A0A6J0TEQ0</accession>
<dbReference type="InterPro" id="IPR026797">
    <property type="entry name" value="HAUS_6"/>
</dbReference>
<sequence>MSATPPAWEKEHLWHYLLALGFDPAEAAAGKISAHLRLGVNMFEKPNKDAFHIVAWFLFSKLDQSRCNEIFRFCFPPADKKADSEFRKQCYEWLRKISDECGKNFPPIVASLFLSPGGPKFIHLMFHFARYVIMHHIKTDSAASGILYPEAMNSRSSDLNMSVAKYRVARNRFLLSLQKEDLIIQTLQRKAQIFSGRIRDSRYENADLDKQLQKMGKNVPPNQSNTTDRIEKVRCLWTSITEILRLLQNEREVVDSVVKGHVDQYILDSRNVAISVPRPLLERVEKEMHELSVGNIYEEGKLNILTVIQLLNKALEMLMVERQHTDKKALKLDLQYFEAKTKFHSETLLGLNSLRQKLKLEDHISISHSITEKQHEWDLKWKTCLGQSPFHLIKDPKPALNLLPAMSLLSFTPATEEAYKSSIFCQYPASISDLLKKNLQTNAFERAGRAPKSQEDSTVVTTKRIVLSANPAREAENKKHSEKGSNLSTPKRMEHSDFQLLKYKGRHSKLVETGKERQIDRLRMPSSVQREDALQKAQDQLAEEVADVVVSGSPQNTGGKDLEDLIGNLISNPFLTRKQIPRTPENLITEIRSSWKKAIRAEETSGAESHHIDATKDLPQEK</sequence>
<dbReference type="GeneID" id="110077383"/>
<dbReference type="CTD" id="54801"/>
<feature type="region of interest" description="Disordered" evidence="1">
    <location>
        <begin position="599"/>
        <end position="622"/>
    </location>
</feature>
<dbReference type="OrthoDB" id="5575722at2759"/>
<dbReference type="InterPro" id="IPR028163">
    <property type="entry name" value="HAUS_6_N"/>
</dbReference>
<evidence type="ECO:0000313" key="3">
    <source>
        <dbReference type="Proteomes" id="UP001652642"/>
    </source>
</evidence>
<evidence type="ECO:0000259" key="2">
    <source>
        <dbReference type="Pfam" id="PF14661"/>
    </source>
</evidence>
<reference evidence="4" key="2">
    <citation type="submission" date="2025-08" db="UniProtKB">
        <authorList>
            <consortium name="RefSeq"/>
        </authorList>
    </citation>
    <scope>IDENTIFICATION</scope>
</reference>
<dbReference type="RefSeq" id="XP_020646043.2">
    <property type="nucleotide sequence ID" value="XM_020790384.2"/>
</dbReference>
<name>A0A6J0TEQ0_9SAUR</name>
<dbReference type="PANTHER" id="PTHR16151:SF2">
    <property type="entry name" value="HAUS AUGMIN-LIKE COMPLEX SUBUNIT 6"/>
    <property type="match status" value="1"/>
</dbReference>
<organism evidence="3 4">
    <name type="scientific">Pogona vitticeps</name>
    <name type="common">central bearded dragon</name>
    <dbReference type="NCBI Taxonomy" id="103695"/>
    <lineage>
        <taxon>Eukaryota</taxon>
        <taxon>Metazoa</taxon>
        <taxon>Chordata</taxon>
        <taxon>Craniata</taxon>
        <taxon>Vertebrata</taxon>
        <taxon>Euteleostomi</taxon>
        <taxon>Lepidosauria</taxon>
        <taxon>Squamata</taxon>
        <taxon>Bifurcata</taxon>
        <taxon>Unidentata</taxon>
        <taxon>Episquamata</taxon>
        <taxon>Toxicofera</taxon>
        <taxon>Iguania</taxon>
        <taxon>Acrodonta</taxon>
        <taxon>Agamidae</taxon>
        <taxon>Amphibolurinae</taxon>
        <taxon>Pogona</taxon>
    </lineage>
</organism>
<dbReference type="GO" id="GO:0070652">
    <property type="term" value="C:HAUS complex"/>
    <property type="evidence" value="ECO:0007669"/>
    <property type="project" value="InterPro"/>
</dbReference>
<dbReference type="InParanoid" id="A0A6J0TEQ0"/>